<dbReference type="AlphaFoldDB" id="A0A645IRQ6"/>
<keyword evidence="1" id="KW-0812">Transmembrane</keyword>
<organism evidence="2">
    <name type="scientific">bioreactor metagenome</name>
    <dbReference type="NCBI Taxonomy" id="1076179"/>
    <lineage>
        <taxon>unclassified sequences</taxon>
        <taxon>metagenomes</taxon>
        <taxon>ecological metagenomes</taxon>
    </lineage>
</organism>
<evidence type="ECO:0000256" key="1">
    <source>
        <dbReference type="SAM" id="Phobius"/>
    </source>
</evidence>
<feature type="transmembrane region" description="Helical" evidence="1">
    <location>
        <begin position="44"/>
        <end position="62"/>
    </location>
</feature>
<evidence type="ECO:0000313" key="2">
    <source>
        <dbReference type="EMBL" id="MPN51084.1"/>
    </source>
</evidence>
<keyword evidence="1" id="KW-1133">Transmembrane helix</keyword>
<feature type="transmembrane region" description="Helical" evidence="1">
    <location>
        <begin position="100"/>
        <end position="128"/>
    </location>
</feature>
<protein>
    <submittedName>
        <fullName evidence="2">Uncharacterized protein</fullName>
    </submittedName>
</protein>
<accession>A0A645IRQ6</accession>
<keyword evidence="1" id="KW-0472">Membrane</keyword>
<name>A0A645IRQ6_9ZZZZ</name>
<feature type="transmembrane region" description="Helical" evidence="1">
    <location>
        <begin position="68"/>
        <end position="88"/>
    </location>
</feature>
<feature type="transmembrane region" description="Helical" evidence="1">
    <location>
        <begin position="16"/>
        <end position="32"/>
    </location>
</feature>
<proteinExistence type="predicted"/>
<comment type="caution">
    <text evidence="2">The sequence shown here is derived from an EMBL/GenBank/DDBJ whole genome shotgun (WGS) entry which is preliminary data.</text>
</comment>
<reference evidence="2" key="1">
    <citation type="submission" date="2019-08" db="EMBL/GenBank/DDBJ databases">
        <authorList>
            <person name="Kucharzyk K."/>
            <person name="Murdoch R.W."/>
            <person name="Higgins S."/>
            <person name="Loffler F."/>
        </authorList>
    </citation>
    <scope>NUCLEOTIDE SEQUENCE</scope>
</reference>
<dbReference type="EMBL" id="VSSQ01115809">
    <property type="protein sequence ID" value="MPN51084.1"/>
    <property type="molecule type" value="Genomic_DNA"/>
</dbReference>
<gene>
    <name evidence="2" type="ORF">SDC9_198725</name>
</gene>
<sequence length="133" mass="14341">MVGKVIESGKKQPYEWSLPALTALAVFFVDMTKEIAFSTQLERATFAIATALLTLVSGFLLMQPKWGVKAIGFLLPFFPVLIVVVVYLQDKQVENLLNDILAAGTMGAIGLVGTIVIALITGILGLMLSDKSR</sequence>